<dbReference type="InParanoid" id="A2H3X2"/>
<feature type="transmembrane region" description="Helical" evidence="1">
    <location>
        <begin position="34"/>
        <end position="54"/>
    </location>
</feature>
<reference evidence="2" key="1">
    <citation type="submission" date="2006-10" db="EMBL/GenBank/DDBJ databases">
        <authorList>
            <person name="Amadeo P."/>
            <person name="Zhao Q."/>
            <person name="Wortman J."/>
            <person name="Fraser-Liggett C."/>
            <person name="Carlton J."/>
        </authorList>
    </citation>
    <scope>NUCLEOTIDE SEQUENCE</scope>
    <source>
        <strain evidence="2">G3</strain>
    </source>
</reference>
<evidence type="ECO:0000256" key="1">
    <source>
        <dbReference type="SAM" id="Phobius"/>
    </source>
</evidence>
<reference evidence="2" key="2">
    <citation type="journal article" date="2007" name="Science">
        <title>Draft genome sequence of the sexually transmitted pathogen Trichomonas vaginalis.</title>
        <authorList>
            <person name="Carlton J.M."/>
            <person name="Hirt R.P."/>
            <person name="Silva J.C."/>
            <person name="Delcher A.L."/>
            <person name="Schatz M."/>
            <person name="Zhao Q."/>
            <person name="Wortman J.R."/>
            <person name="Bidwell S.L."/>
            <person name="Alsmark U.C.M."/>
            <person name="Besteiro S."/>
            <person name="Sicheritz-Ponten T."/>
            <person name="Noel C.J."/>
            <person name="Dacks J.B."/>
            <person name="Foster P.G."/>
            <person name="Simillion C."/>
            <person name="Van de Peer Y."/>
            <person name="Miranda-Saavedra D."/>
            <person name="Barton G.J."/>
            <person name="Westrop G.D."/>
            <person name="Mueller S."/>
            <person name="Dessi D."/>
            <person name="Fiori P.L."/>
            <person name="Ren Q."/>
            <person name="Paulsen I."/>
            <person name="Zhang H."/>
            <person name="Bastida-Corcuera F.D."/>
            <person name="Simoes-Barbosa A."/>
            <person name="Brown M.T."/>
            <person name="Hayes R.D."/>
            <person name="Mukherjee M."/>
            <person name="Okumura C.Y."/>
            <person name="Schneider R."/>
            <person name="Smith A.J."/>
            <person name="Vanacova S."/>
            <person name="Villalvazo M."/>
            <person name="Haas B.J."/>
            <person name="Pertea M."/>
            <person name="Feldblyum T.V."/>
            <person name="Utterback T.R."/>
            <person name="Shu C.L."/>
            <person name="Osoegawa K."/>
            <person name="de Jong P.J."/>
            <person name="Hrdy I."/>
            <person name="Horvathova L."/>
            <person name="Zubacova Z."/>
            <person name="Dolezal P."/>
            <person name="Malik S.B."/>
            <person name="Logsdon J.M. Jr."/>
            <person name="Henze K."/>
            <person name="Gupta A."/>
            <person name="Wang C.C."/>
            <person name="Dunne R.L."/>
            <person name="Upcroft J.A."/>
            <person name="Upcroft P."/>
            <person name="White O."/>
            <person name="Salzberg S.L."/>
            <person name="Tang P."/>
            <person name="Chiu C.-H."/>
            <person name="Lee Y.-S."/>
            <person name="Embley T.M."/>
            <person name="Coombs G.H."/>
            <person name="Mottram J.C."/>
            <person name="Tachezy J."/>
            <person name="Fraser-Liggett C.M."/>
            <person name="Johnson P.J."/>
        </authorList>
    </citation>
    <scope>NUCLEOTIDE SEQUENCE [LARGE SCALE GENOMIC DNA]</scope>
    <source>
        <strain evidence="2">G3</strain>
    </source>
</reference>
<dbReference type="KEGG" id="tva:4733297"/>
<organism evidence="2 3">
    <name type="scientific">Trichomonas vaginalis (strain ATCC PRA-98 / G3)</name>
    <dbReference type="NCBI Taxonomy" id="412133"/>
    <lineage>
        <taxon>Eukaryota</taxon>
        <taxon>Metamonada</taxon>
        <taxon>Parabasalia</taxon>
        <taxon>Trichomonadida</taxon>
        <taxon>Trichomonadidae</taxon>
        <taxon>Trichomonas</taxon>
    </lineage>
</organism>
<protein>
    <submittedName>
        <fullName evidence="2">Serine-rich protein, putative</fullName>
    </submittedName>
</protein>
<keyword evidence="1" id="KW-1133">Transmembrane helix</keyword>
<accession>A2H3X2</accession>
<keyword evidence="3" id="KW-1185">Reference proteome</keyword>
<keyword evidence="1" id="KW-0812">Transmembrane</keyword>
<feature type="transmembrane region" description="Helical" evidence="1">
    <location>
        <begin position="7"/>
        <end position="28"/>
    </location>
</feature>
<sequence length="133" mass="14045">LGLLFEIVDLLLEIVGILGLLFEIVDLLLEFGNFGWVGLGFVFVLAGANNWGILGGGLGNWCIGKLLLEIVNALGKLCKSWCVFVLEGLEGGLGGWADDFFFVTLVFALVAGAAAAAGLLLVGNILKLVFEVF</sequence>
<dbReference type="AlphaFoldDB" id="A2H3X2"/>
<name>A2H3X2_TRIV3</name>
<keyword evidence="1" id="KW-0472">Membrane</keyword>
<dbReference type="VEuPathDB" id="TrichDB:TVAG_264920"/>
<gene>
    <name evidence="2" type="ORF">TVAG_147280</name>
</gene>
<dbReference type="Proteomes" id="UP000001542">
    <property type="component" value="Unassembled WGS sequence"/>
</dbReference>
<proteinExistence type="predicted"/>
<feature type="transmembrane region" description="Helical" evidence="1">
    <location>
        <begin position="101"/>
        <end position="126"/>
    </location>
</feature>
<evidence type="ECO:0000313" key="2">
    <source>
        <dbReference type="EMBL" id="EAX75895.1"/>
    </source>
</evidence>
<evidence type="ECO:0000313" key="3">
    <source>
        <dbReference type="Proteomes" id="UP000001542"/>
    </source>
</evidence>
<dbReference type="RefSeq" id="XP_001288825.1">
    <property type="nucleotide sequence ID" value="XM_001288824.1"/>
</dbReference>
<feature type="non-terminal residue" evidence="2">
    <location>
        <position position="1"/>
    </location>
</feature>
<dbReference type="VEuPathDB" id="TrichDB:TVAGG3_0347190"/>
<dbReference type="EMBL" id="DS125535">
    <property type="protein sequence ID" value="EAX75895.1"/>
    <property type="molecule type" value="Genomic_DNA"/>
</dbReference>